<feature type="transmembrane region" description="Helical" evidence="7">
    <location>
        <begin position="241"/>
        <end position="263"/>
    </location>
</feature>
<evidence type="ECO:0000313" key="10">
    <source>
        <dbReference type="Proteomes" id="UP000221653"/>
    </source>
</evidence>
<keyword evidence="3" id="KW-1003">Cell membrane</keyword>
<dbReference type="GO" id="GO:0005886">
    <property type="term" value="C:plasma membrane"/>
    <property type="evidence" value="ECO:0007669"/>
    <property type="project" value="UniProtKB-SubCell"/>
</dbReference>
<keyword evidence="4 7" id="KW-0812">Transmembrane</keyword>
<organism evidence="9 10">
    <name type="scientific">Corynebacterium renale</name>
    <dbReference type="NCBI Taxonomy" id="1724"/>
    <lineage>
        <taxon>Bacteria</taxon>
        <taxon>Bacillati</taxon>
        <taxon>Actinomycetota</taxon>
        <taxon>Actinomycetes</taxon>
        <taxon>Mycobacteriales</taxon>
        <taxon>Corynebacteriaceae</taxon>
        <taxon>Corynebacterium</taxon>
    </lineage>
</organism>
<dbReference type="InterPro" id="IPR045621">
    <property type="entry name" value="BPD_transp_1_N"/>
</dbReference>
<sequence length="327" mass="34434">MDKPVSTRVPTQVGKLVLRTLALAVVASLIVFTVLRAIPGNPARVALGVTATEEEVAALTREMGLDAPLWRQYLDWMGGVLRGDFGVSLASGTNITAQVWDRAQVSLILVAVSMLLAVIIALVVGTFGARAGAWGSAVSVASQVGIAVPSFLVGVLLVAVVSVRLGWLPSGGWVPPGVDFSAFVQRLILPVIALTLVQAAVLIRYVRSAMLEVMASDFIRTAIAFGASYWGAALRHGLRSVAVSLTTVMGIQLTTLVVGAVVIERVFVIPGLGSLLLDAVASRDLVTVQAVVYLLVLFSLLVAFVVELLVLAIDPRLRVPARKEITA</sequence>
<accession>A0A2A9DNU9</accession>
<dbReference type="Pfam" id="PF19300">
    <property type="entry name" value="BPD_transp_1_N"/>
    <property type="match status" value="1"/>
</dbReference>
<keyword evidence="10" id="KW-1185">Reference proteome</keyword>
<evidence type="ECO:0000256" key="1">
    <source>
        <dbReference type="ARBA" id="ARBA00004651"/>
    </source>
</evidence>
<dbReference type="GO" id="GO:0071916">
    <property type="term" value="F:dipeptide transmembrane transporter activity"/>
    <property type="evidence" value="ECO:0007669"/>
    <property type="project" value="TreeGrafter"/>
</dbReference>
<dbReference type="CDD" id="cd06261">
    <property type="entry name" value="TM_PBP2"/>
    <property type="match status" value="1"/>
</dbReference>
<comment type="caution">
    <text evidence="9">The sequence shown here is derived from an EMBL/GenBank/DDBJ whole genome shotgun (WGS) entry which is preliminary data.</text>
</comment>
<evidence type="ECO:0000313" key="9">
    <source>
        <dbReference type="EMBL" id="PFG28273.1"/>
    </source>
</evidence>
<evidence type="ECO:0000256" key="7">
    <source>
        <dbReference type="RuleBase" id="RU363032"/>
    </source>
</evidence>
<dbReference type="Gene3D" id="1.10.3720.10">
    <property type="entry name" value="MetI-like"/>
    <property type="match status" value="1"/>
</dbReference>
<dbReference type="STRING" id="1724.GCA_001044175_01349"/>
<dbReference type="InterPro" id="IPR000515">
    <property type="entry name" value="MetI-like"/>
</dbReference>
<protein>
    <submittedName>
        <fullName evidence="9">Peptide/nickel transport system permease protein</fullName>
    </submittedName>
</protein>
<proteinExistence type="inferred from homology"/>
<dbReference type="EMBL" id="PDJF01000001">
    <property type="protein sequence ID" value="PFG28273.1"/>
    <property type="molecule type" value="Genomic_DNA"/>
</dbReference>
<keyword evidence="5 7" id="KW-1133">Transmembrane helix</keyword>
<comment type="similarity">
    <text evidence="7">Belongs to the binding-protein-dependent transport system permease family.</text>
</comment>
<dbReference type="AlphaFoldDB" id="A0A2A9DNU9"/>
<dbReference type="Pfam" id="PF00528">
    <property type="entry name" value="BPD_transp_1"/>
    <property type="match status" value="1"/>
</dbReference>
<feature type="transmembrane region" description="Helical" evidence="7">
    <location>
        <begin position="144"/>
        <end position="167"/>
    </location>
</feature>
<evidence type="ECO:0000256" key="4">
    <source>
        <dbReference type="ARBA" id="ARBA00022692"/>
    </source>
</evidence>
<feature type="transmembrane region" description="Helical" evidence="7">
    <location>
        <begin position="187"/>
        <end position="206"/>
    </location>
</feature>
<feature type="transmembrane region" description="Helical" evidence="7">
    <location>
        <begin position="107"/>
        <end position="132"/>
    </location>
</feature>
<gene>
    <name evidence="9" type="ORF">ATK06_1376</name>
</gene>
<keyword evidence="2 7" id="KW-0813">Transport</keyword>
<reference evidence="9 10" key="1">
    <citation type="submission" date="2017-10" db="EMBL/GenBank/DDBJ databases">
        <title>Sequencing the genomes of 1000 actinobacteria strains.</title>
        <authorList>
            <person name="Klenk H.-P."/>
        </authorList>
    </citation>
    <scope>NUCLEOTIDE SEQUENCE [LARGE SCALE GENOMIC DNA]</scope>
    <source>
        <strain evidence="9 10">DSM 20688</strain>
    </source>
</reference>
<name>A0A2A9DNU9_9CORY</name>
<comment type="subcellular location">
    <subcellularLocation>
        <location evidence="1 7">Cell membrane</location>
        <topology evidence="1 7">Multi-pass membrane protein</topology>
    </subcellularLocation>
</comment>
<keyword evidence="6 7" id="KW-0472">Membrane</keyword>
<feature type="transmembrane region" description="Helical" evidence="7">
    <location>
        <begin position="16"/>
        <end position="38"/>
    </location>
</feature>
<evidence type="ECO:0000256" key="5">
    <source>
        <dbReference type="ARBA" id="ARBA00022989"/>
    </source>
</evidence>
<evidence type="ECO:0000259" key="8">
    <source>
        <dbReference type="PROSITE" id="PS50928"/>
    </source>
</evidence>
<dbReference type="InterPro" id="IPR035906">
    <property type="entry name" value="MetI-like_sf"/>
</dbReference>
<evidence type="ECO:0000256" key="3">
    <source>
        <dbReference type="ARBA" id="ARBA00022475"/>
    </source>
</evidence>
<evidence type="ECO:0000256" key="6">
    <source>
        <dbReference type="ARBA" id="ARBA00023136"/>
    </source>
</evidence>
<dbReference type="PANTHER" id="PTHR43163:SF6">
    <property type="entry name" value="DIPEPTIDE TRANSPORT SYSTEM PERMEASE PROTEIN DPPB-RELATED"/>
    <property type="match status" value="1"/>
</dbReference>
<evidence type="ECO:0000256" key="2">
    <source>
        <dbReference type="ARBA" id="ARBA00022448"/>
    </source>
</evidence>
<feature type="transmembrane region" description="Helical" evidence="7">
    <location>
        <begin position="290"/>
        <end position="313"/>
    </location>
</feature>
<dbReference type="Proteomes" id="UP000221653">
    <property type="component" value="Unassembled WGS sequence"/>
</dbReference>
<feature type="domain" description="ABC transmembrane type-1" evidence="8">
    <location>
        <begin position="103"/>
        <end position="306"/>
    </location>
</feature>
<dbReference type="SUPFAM" id="SSF161098">
    <property type="entry name" value="MetI-like"/>
    <property type="match status" value="1"/>
</dbReference>
<dbReference type="PROSITE" id="PS50928">
    <property type="entry name" value="ABC_TM1"/>
    <property type="match status" value="1"/>
</dbReference>
<dbReference type="PANTHER" id="PTHR43163">
    <property type="entry name" value="DIPEPTIDE TRANSPORT SYSTEM PERMEASE PROTEIN DPPB-RELATED"/>
    <property type="match status" value="1"/>
</dbReference>